<evidence type="ECO:0000256" key="1">
    <source>
        <dbReference type="ARBA" id="ARBA00004123"/>
    </source>
</evidence>
<dbReference type="GO" id="GO:0008608">
    <property type="term" value="P:attachment of spindle microtubules to kinetochore"/>
    <property type="evidence" value="ECO:0007669"/>
    <property type="project" value="InterPro"/>
</dbReference>
<dbReference type="Pfam" id="PF08655">
    <property type="entry name" value="DASH_Ask1"/>
    <property type="match status" value="1"/>
</dbReference>
<evidence type="ECO:0000256" key="2">
    <source>
        <dbReference type="ARBA" id="ARBA00004186"/>
    </source>
</evidence>
<keyword evidence="9" id="KW-0493">Microtubule</keyword>
<keyword evidence="8" id="KW-0132">Cell division</keyword>
<evidence type="ECO:0000256" key="13">
    <source>
        <dbReference type="ARBA" id="ARBA00023242"/>
    </source>
</evidence>
<dbReference type="STRING" id="933852.A0A0C3B580"/>
<evidence type="ECO:0000256" key="3">
    <source>
        <dbReference type="ARBA" id="ARBA00004629"/>
    </source>
</evidence>
<gene>
    <name evidence="17" type="ORF">M408DRAFT_241728</name>
</gene>
<dbReference type="GO" id="GO:0072686">
    <property type="term" value="C:mitotic spindle"/>
    <property type="evidence" value="ECO:0007669"/>
    <property type="project" value="InterPro"/>
</dbReference>
<dbReference type="PANTHER" id="PTHR28200:SF1">
    <property type="entry name" value="DASH COMPLEX SUBUNIT ASK1"/>
    <property type="match status" value="1"/>
</dbReference>
<feature type="region of interest" description="Disordered" evidence="16">
    <location>
        <begin position="116"/>
        <end position="214"/>
    </location>
</feature>
<dbReference type="Proteomes" id="UP000054097">
    <property type="component" value="Unassembled WGS sequence"/>
</dbReference>
<dbReference type="GO" id="GO:0005874">
    <property type="term" value="C:microtubule"/>
    <property type="evidence" value="ECO:0007669"/>
    <property type="project" value="UniProtKB-KW"/>
</dbReference>
<evidence type="ECO:0000256" key="10">
    <source>
        <dbReference type="ARBA" id="ARBA00022776"/>
    </source>
</evidence>
<evidence type="ECO:0000256" key="5">
    <source>
        <dbReference type="ARBA" id="ARBA00014520"/>
    </source>
</evidence>
<keyword evidence="11" id="KW-0995">Kinetochore</keyword>
<feature type="compositionally biased region" description="Low complexity" evidence="16">
    <location>
        <begin position="132"/>
        <end position="146"/>
    </location>
</feature>
<keyword evidence="15" id="KW-0137">Centromere</keyword>
<dbReference type="EMBL" id="KN824281">
    <property type="protein sequence ID" value="KIM31980.1"/>
    <property type="molecule type" value="Genomic_DNA"/>
</dbReference>
<feature type="region of interest" description="Disordered" evidence="16">
    <location>
        <begin position="235"/>
        <end position="254"/>
    </location>
</feature>
<keyword evidence="18" id="KW-1185">Reference proteome</keyword>
<sequence length="299" mass="32625">MLPADQTRLRDKYSLAFRPPSPPLPLQWREMTDDEIMALDIPGVDPNAPPTLHADQVDMAICEKLREIDNNMAAVHSVLAYQILPGLKEYARVTEPIREVSRFWISMFEAACAPKGEHDVNNEGSPAPIHDSGTTTPTAASSSRTPIITSESRTGVNTSSEEPSFQAFSHSDGQDGLMTSTPVAHRAKKQSNQIFSSKGESSESSTTDESPHTRMRRQMEALQMNASLDMSETSASTVPISPSTVSASSLSSFRPQGPKRFIMWLLVPCRRRMAPCSQNAPPSLVVTLACSALPIIHPP</sequence>
<evidence type="ECO:0000256" key="11">
    <source>
        <dbReference type="ARBA" id="ARBA00022838"/>
    </source>
</evidence>
<accession>A0A0C3B580</accession>
<name>A0A0C3B580_SERVB</name>
<feature type="compositionally biased region" description="Polar residues" evidence="16">
    <location>
        <begin position="147"/>
        <end position="182"/>
    </location>
</feature>
<keyword evidence="10" id="KW-0498">Mitosis</keyword>
<dbReference type="InterPro" id="IPR013964">
    <property type="entry name" value="DASH_Ask1"/>
</dbReference>
<evidence type="ECO:0000256" key="16">
    <source>
        <dbReference type="SAM" id="MobiDB-lite"/>
    </source>
</evidence>
<evidence type="ECO:0000256" key="4">
    <source>
        <dbReference type="ARBA" id="ARBA00010731"/>
    </source>
</evidence>
<reference evidence="17 18" key="1">
    <citation type="submission" date="2014-04" db="EMBL/GenBank/DDBJ databases">
        <authorList>
            <consortium name="DOE Joint Genome Institute"/>
            <person name="Kuo A."/>
            <person name="Zuccaro A."/>
            <person name="Kohler A."/>
            <person name="Nagy L.G."/>
            <person name="Floudas D."/>
            <person name="Copeland A."/>
            <person name="Barry K.W."/>
            <person name="Cichocki N."/>
            <person name="Veneault-Fourrey C."/>
            <person name="LaButti K."/>
            <person name="Lindquist E.A."/>
            <person name="Lipzen A."/>
            <person name="Lundell T."/>
            <person name="Morin E."/>
            <person name="Murat C."/>
            <person name="Sun H."/>
            <person name="Tunlid A."/>
            <person name="Henrissat B."/>
            <person name="Grigoriev I.V."/>
            <person name="Hibbett D.S."/>
            <person name="Martin F."/>
            <person name="Nordberg H.P."/>
            <person name="Cantor M.N."/>
            <person name="Hua S.X."/>
        </authorList>
    </citation>
    <scope>NUCLEOTIDE SEQUENCE [LARGE SCALE GENOMIC DNA]</scope>
    <source>
        <strain evidence="17 18">MAFF 305830</strain>
    </source>
</reference>
<keyword evidence="13" id="KW-0539">Nucleus</keyword>
<evidence type="ECO:0000313" key="18">
    <source>
        <dbReference type="Proteomes" id="UP000054097"/>
    </source>
</evidence>
<keyword evidence="6" id="KW-0158">Chromosome</keyword>
<evidence type="ECO:0000256" key="6">
    <source>
        <dbReference type="ARBA" id="ARBA00022454"/>
    </source>
</evidence>
<feature type="compositionally biased region" description="Low complexity" evidence="16">
    <location>
        <begin position="235"/>
        <end position="252"/>
    </location>
</feature>
<dbReference type="GO" id="GO:0051301">
    <property type="term" value="P:cell division"/>
    <property type="evidence" value="ECO:0007669"/>
    <property type="project" value="UniProtKB-KW"/>
</dbReference>
<dbReference type="GO" id="GO:0042729">
    <property type="term" value="C:DASH complex"/>
    <property type="evidence" value="ECO:0007669"/>
    <property type="project" value="InterPro"/>
</dbReference>
<proteinExistence type="inferred from homology"/>
<protein>
    <recommendedName>
        <fullName evidence="5">DASH complex subunit ASK1</fullName>
    </recommendedName>
</protein>
<keyword evidence="7" id="KW-0963">Cytoplasm</keyword>
<evidence type="ECO:0000313" key="17">
    <source>
        <dbReference type="EMBL" id="KIM31980.1"/>
    </source>
</evidence>
<evidence type="ECO:0000256" key="15">
    <source>
        <dbReference type="ARBA" id="ARBA00023328"/>
    </source>
</evidence>
<comment type="subcellular location">
    <subcellularLocation>
        <location evidence="3">Chromosome</location>
        <location evidence="3">Centromere</location>
        <location evidence="3">Kinetochore</location>
    </subcellularLocation>
    <subcellularLocation>
        <location evidence="2">Cytoplasm</location>
        <location evidence="2">Cytoskeleton</location>
        <location evidence="2">Spindle</location>
    </subcellularLocation>
    <subcellularLocation>
        <location evidence="1">Nucleus</location>
    </subcellularLocation>
</comment>
<dbReference type="GO" id="GO:0044732">
    <property type="term" value="C:mitotic spindle pole body"/>
    <property type="evidence" value="ECO:0007669"/>
    <property type="project" value="TreeGrafter"/>
</dbReference>
<organism evidence="17 18">
    <name type="scientific">Serendipita vermifera MAFF 305830</name>
    <dbReference type="NCBI Taxonomy" id="933852"/>
    <lineage>
        <taxon>Eukaryota</taxon>
        <taxon>Fungi</taxon>
        <taxon>Dikarya</taxon>
        <taxon>Basidiomycota</taxon>
        <taxon>Agaricomycotina</taxon>
        <taxon>Agaricomycetes</taxon>
        <taxon>Sebacinales</taxon>
        <taxon>Serendipitaceae</taxon>
        <taxon>Serendipita</taxon>
    </lineage>
</organism>
<keyword evidence="12" id="KW-0206">Cytoskeleton</keyword>
<dbReference type="AlphaFoldDB" id="A0A0C3B580"/>
<comment type="similarity">
    <text evidence="4">Belongs to the DASH complex ASK1 family.</text>
</comment>
<dbReference type="OrthoDB" id="5573898at2759"/>
<reference evidence="18" key="2">
    <citation type="submission" date="2015-01" db="EMBL/GenBank/DDBJ databases">
        <title>Evolutionary Origins and Diversification of the Mycorrhizal Mutualists.</title>
        <authorList>
            <consortium name="DOE Joint Genome Institute"/>
            <consortium name="Mycorrhizal Genomics Consortium"/>
            <person name="Kohler A."/>
            <person name="Kuo A."/>
            <person name="Nagy L.G."/>
            <person name="Floudas D."/>
            <person name="Copeland A."/>
            <person name="Barry K.W."/>
            <person name="Cichocki N."/>
            <person name="Veneault-Fourrey C."/>
            <person name="LaButti K."/>
            <person name="Lindquist E.A."/>
            <person name="Lipzen A."/>
            <person name="Lundell T."/>
            <person name="Morin E."/>
            <person name="Murat C."/>
            <person name="Riley R."/>
            <person name="Ohm R."/>
            <person name="Sun H."/>
            <person name="Tunlid A."/>
            <person name="Henrissat B."/>
            <person name="Grigoriev I.V."/>
            <person name="Hibbett D.S."/>
            <person name="Martin F."/>
        </authorList>
    </citation>
    <scope>NUCLEOTIDE SEQUENCE [LARGE SCALE GENOMIC DNA]</scope>
    <source>
        <strain evidence="18">MAFF 305830</strain>
    </source>
</reference>
<evidence type="ECO:0000256" key="12">
    <source>
        <dbReference type="ARBA" id="ARBA00023212"/>
    </source>
</evidence>
<dbReference type="PANTHER" id="PTHR28200">
    <property type="entry name" value="DASH COMPLEX SUBUNIT ASK1"/>
    <property type="match status" value="1"/>
</dbReference>
<evidence type="ECO:0000256" key="9">
    <source>
        <dbReference type="ARBA" id="ARBA00022701"/>
    </source>
</evidence>
<keyword evidence="14" id="KW-0131">Cell cycle</keyword>
<evidence type="ECO:0000256" key="8">
    <source>
        <dbReference type="ARBA" id="ARBA00022618"/>
    </source>
</evidence>
<evidence type="ECO:0000256" key="7">
    <source>
        <dbReference type="ARBA" id="ARBA00022490"/>
    </source>
</evidence>
<evidence type="ECO:0000256" key="14">
    <source>
        <dbReference type="ARBA" id="ARBA00023306"/>
    </source>
</evidence>
<dbReference type="HOGENOM" id="CLU_931162_0_0_1"/>
<feature type="compositionally biased region" description="Low complexity" evidence="16">
    <location>
        <begin position="196"/>
        <end position="208"/>
    </location>
</feature>